<organism evidence="1 2">
    <name type="scientific">Haematococcus lacustris</name>
    <name type="common">Green alga</name>
    <name type="synonym">Haematococcus pluvialis</name>
    <dbReference type="NCBI Taxonomy" id="44745"/>
    <lineage>
        <taxon>Eukaryota</taxon>
        <taxon>Viridiplantae</taxon>
        <taxon>Chlorophyta</taxon>
        <taxon>core chlorophytes</taxon>
        <taxon>Chlorophyceae</taxon>
        <taxon>CS clade</taxon>
        <taxon>Chlamydomonadales</taxon>
        <taxon>Haematococcaceae</taxon>
        <taxon>Haematococcus</taxon>
    </lineage>
</organism>
<evidence type="ECO:0000313" key="2">
    <source>
        <dbReference type="Proteomes" id="UP000485058"/>
    </source>
</evidence>
<dbReference type="Proteomes" id="UP000485058">
    <property type="component" value="Unassembled WGS sequence"/>
</dbReference>
<protein>
    <submittedName>
        <fullName evidence="1">Uncharacterized protein</fullName>
    </submittedName>
</protein>
<accession>A0A699YCF2</accession>
<evidence type="ECO:0000313" key="1">
    <source>
        <dbReference type="EMBL" id="GFH07817.1"/>
    </source>
</evidence>
<name>A0A699YCF2_HAELA</name>
<proteinExistence type="predicted"/>
<comment type="caution">
    <text evidence="1">The sequence shown here is derived from an EMBL/GenBank/DDBJ whole genome shotgun (WGS) entry which is preliminary data.</text>
</comment>
<dbReference type="EMBL" id="BLLF01000118">
    <property type="protein sequence ID" value="GFH07817.1"/>
    <property type="molecule type" value="Genomic_DNA"/>
</dbReference>
<reference evidence="1 2" key="1">
    <citation type="submission" date="2020-02" db="EMBL/GenBank/DDBJ databases">
        <title>Draft genome sequence of Haematococcus lacustris strain NIES-144.</title>
        <authorList>
            <person name="Morimoto D."/>
            <person name="Nakagawa S."/>
            <person name="Yoshida T."/>
            <person name="Sawayama S."/>
        </authorList>
    </citation>
    <scope>NUCLEOTIDE SEQUENCE [LARGE SCALE GENOMIC DNA]</scope>
    <source>
        <strain evidence="1 2">NIES-144</strain>
    </source>
</reference>
<sequence length="61" mass="6652">MVMVVKLSRMSGLQCRRPLSAWLCAAASDHSDSIAAQQHDQLMRTKSSQVCLSHLGCQAAH</sequence>
<dbReference type="AlphaFoldDB" id="A0A699YCF2"/>
<keyword evidence="2" id="KW-1185">Reference proteome</keyword>
<gene>
    <name evidence="1" type="ORF">HaLaN_02677</name>
</gene>